<feature type="transmembrane region" description="Helical" evidence="3">
    <location>
        <begin position="173"/>
        <end position="191"/>
    </location>
</feature>
<dbReference type="GeneID" id="63921466"/>
<dbReference type="AlphaFoldDB" id="A0A074WJV1"/>
<feature type="region of interest" description="Disordered" evidence="2">
    <location>
        <begin position="1076"/>
        <end position="1110"/>
    </location>
</feature>
<organism evidence="4 5">
    <name type="scientific">Aureobasidium melanogenum (strain CBS 110374)</name>
    <name type="common">Aureobasidium pullulans var. melanogenum</name>
    <dbReference type="NCBI Taxonomy" id="1043003"/>
    <lineage>
        <taxon>Eukaryota</taxon>
        <taxon>Fungi</taxon>
        <taxon>Dikarya</taxon>
        <taxon>Ascomycota</taxon>
        <taxon>Pezizomycotina</taxon>
        <taxon>Dothideomycetes</taxon>
        <taxon>Dothideomycetidae</taxon>
        <taxon>Dothideales</taxon>
        <taxon>Saccotheciaceae</taxon>
        <taxon>Aureobasidium</taxon>
    </lineage>
</organism>
<keyword evidence="3" id="KW-0812">Transmembrane</keyword>
<feature type="compositionally biased region" description="Polar residues" evidence="2">
    <location>
        <begin position="832"/>
        <end position="855"/>
    </location>
</feature>
<keyword evidence="3" id="KW-0472">Membrane</keyword>
<sequence length="1207" mass="133710">MALRNFGNALLHVSYIAGAIWIGAHELALHNITDSDVYKGPIESPVAYPLDAPVVPSVEPLQQFTSISTIFDAPTITTTMTEYITVTRDNGPTPVPTFHELSSRNPYANNSFVLGAIPYVVPFFKSSYGQALTHILSSLSTHPVTKAIYQATASLLSFLLYLWSILPGGKQGLNTLVLALFLYALQFAYVWNPLARWFSRFFRRRGNKSPPSHDSGPSPPPSPPSSGRPGGDDNDSRPASPKSPKETSSTGTQTTPGSTQSAETQTTDLVTEGERSCLNEVARLQAQLEILRKEVAQSNADIGTRDIIIADRNITIDQYKNERESDAQDHRREIDRLQAQINAAASSSEAESDEIKRFKEAHEAQIRTLQTNHDSTVQNLESEVQRLQTENDDLRHNNERLQNEKSALSQQSESSSGTAENTNSAEERQRLEHQVRDLQEEVRSLTAAQEQQQKLSLEAQTEQETALADSKHMVEALESTRTGLTQQNEALLEQERAARQAEEKAKADAEALQKKVDSLEHSHSLARAGNEAAAGSQQEIADARKREGELQARVNDLQQRLSEAEAARNAAVRQQQDDAATAQRLRESEEQLTRRISNLEQGLLQAENVHAADLKQQQEKNEAAAVQKDEALDTLTAALQKANDDNINLQHELSEVQEKNRTILEQGQELLEANQTMRKQGQELLEANETMRKQGQDLLKEQQELQTVRDQYAALNERYEKEGGALQRDYESLKQAYNEQAQKCADEKSVLEAQAQKILQYEKQNCEGLRKSIKDLKATVNQKEEENSRARDKISALQNEVKMQRWANDNLITTNNNLANRDAPNLSAADAAQNTNNTPSPSKDTPMENTNPTVQPTPFTNPPVFLPPGASPVNSTTQSPGVRKILTAHGPRSRSPKKGTYGESKDPAQEILDWCNDIPGDNTTSTSGLANLPTETPRSTPGQSPVRPIFDLQSSRPSGLNVFETVNGPTRQVNTDFTNGALSNAPALQPNHNFATGAAGHAQNPSALGTPLDPALGGTAPSITSGAASTPMLTRDQERAIHNARDIEFRQQLQHEERKKESERAYMEILRNELGNFDGQYEGDDPPDAAQTSATNGNGDTDMAGAPPSRLVVGSRQEHDYLRSMPDNENGRHDALYRRHNYRAPDTLDEFESPIYYSDFVQGSDAEISFLHSTMPANQDGRFDDLYRGNNYKVPDSWDDFDNPVWY</sequence>
<evidence type="ECO:0000256" key="3">
    <source>
        <dbReference type="SAM" id="Phobius"/>
    </source>
</evidence>
<feature type="compositionally biased region" description="Polar residues" evidence="2">
    <location>
        <begin position="1090"/>
        <end position="1099"/>
    </location>
</feature>
<name>A0A074WJV1_AURM1</name>
<gene>
    <name evidence="4" type="ORF">M437DRAFT_84374</name>
</gene>
<feature type="region of interest" description="Disordered" evidence="2">
    <location>
        <begin position="206"/>
        <end position="267"/>
    </location>
</feature>
<keyword evidence="3" id="KW-1133">Transmembrane helix</keyword>
<feature type="region of interest" description="Disordered" evidence="2">
    <location>
        <begin position="979"/>
        <end position="1031"/>
    </location>
</feature>
<feature type="compositionally biased region" description="Polar residues" evidence="2">
    <location>
        <begin position="1021"/>
        <end position="1031"/>
    </location>
</feature>
<dbReference type="RefSeq" id="XP_040879689.1">
    <property type="nucleotide sequence ID" value="XM_041028093.1"/>
</dbReference>
<feature type="compositionally biased region" description="Basic and acidic residues" evidence="2">
    <location>
        <begin position="425"/>
        <end position="443"/>
    </location>
</feature>
<dbReference type="HOGENOM" id="CLU_270116_0_0_1"/>
<proteinExistence type="predicted"/>
<feature type="region of interest" description="Disordered" evidence="2">
    <location>
        <begin position="920"/>
        <end position="945"/>
    </location>
</feature>
<feature type="region of interest" description="Disordered" evidence="2">
    <location>
        <begin position="828"/>
        <end position="855"/>
    </location>
</feature>
<feature type="coiled-coil region" evidence="1">
    <location>
        <begin position="698"/>
        <end position="800"/>
    </location>
</feature>
<feature type="compositionally biased region" description="Polar residues" evidence="2">
    <location>
        <begin position="446"/>
        <end position="464"/>
    </location>
</feature>
<feature type="compositionally biased region" description="Low complexity" evidence="2">
    <location>
        <begin position="247"/>
        <end position="261"/>
    </location>
</feature>
<dbReference type="STRING" id="1043003.A0A074WJV1"/>
<feature type="transmembrane region" description="Helical" evidence="3">
    <location>
        <begin position="147"/>
        <end position="166"/>
    </location>
</feature>
<protein>
    <submittedName>
        <fullName evidence="4">Uncharacterized protein</fullName>
    </submittedName>
</protein>
<feature type="compositionally biased region" description="Low complexity" evidence="2">
    <location>
        <begin position="567"/>
        <end position="583"/>
    </location>
</feature>
<feature type="region of interest" description="Disordered" evidence="2">
    <location>
        <begin position="565"/>
        <end position="589"/>
    </location>
</feature>
<feature type="compositionally biased region" description="Low complexity" evidence="2">
    <location>
        <begin position="406"/>
        <end position="416"/>
    </location>
</feature>
<dbReference type="Proteomes" id="UP000030672">
    <property type="component" value="Unassembled WGS sequence"/>
</dbReference>
<feature type="region of interest" description="Disordered" evidence="2">
    <location>
        <begin position="872"/>
        <end position="905"/>
    </location>
</feature>
<keyword evidence="1" id="KW-0175">Coiled coil</keyword>
<reference evidence="4 5" key="1">
    <citation type="journal article" date="2014" name="BMC Genomics">
        <title>Genome sequencing of four Aureobasidium pullulans varieties: biotechnological potential, stress tolerance, and description of new species.</title>
        <authorList>
            <person name="Gostin Ar C."/>
            <person name="Ohm R.A."/>
            <person name="Kogej T."/>
            <person name="Sonjak S."/>
            <person name="Turk M."/>
            <person name="Zajc J."/>
            <person name="Zalar P."/>
            <person name="Grube M."/>
            <person name="Sun H."/>
            <person name="Han J."/>
            <person name="Sharma A."/>
            <person name="Chiniquy J."/>
            <person name="Ngan C.Y."/>
            <person name="Lipzen A."/>
            <person name="Barry K."/>
            <person name="Grigoriev I.V."/>
            <person name="Gunde-Cimerman N."/>
        </authorList>
    </citation>
    <scope>NUCLEOTIDE SEQUENCE [LARGE SCALE GENOMIC DNA]</scope>
    <source>
        <strain evidence="4 5">CBS 110374</strain>
    </source>
</reference>
<accession>A0A074WJV1</accession>
<evidence type="ECO:0000313" key="5">
    <source>
        <dbReference type="Proteomes" id="UP000030672"/>
    </source>
</evidence>
<feature type="compositionally biased region" description="Pro residues" evidence="2">
    <location>
        <begin position="217"/>
        <end position="226"/>
    </location>
</feature>
<dbReference type="EMBL" id="KL584833">
    <property type="protein sequence ID" value="KEQ62666.1"/>
    <property type="molecule type" value="Genomic_DNA"/>
</dbReference>
<evidence type="ECO:0000256" key="2">
    <source>
        <dbReference type="SAM" id="MobiDB-lite"/>
    </source>
</evidence>
<evidence type="ECO:0000256" key="1">
    <source>
        <dbReference type="SAM" id="Coils"/>
    </source>
</evidence>
<feature type="region of interest" description="Disordered" evidence="2">
    <location>
        <begin position="402"/>
        <end position="466"/>
    </location>
</feature>
<keyword evidence="5" id="KW-1185">Reference proteome</keyword>
<feature type="compositionally biased region" description="Polar residues" evidence="2">
    <location>
        <begin position="921"/>
        <end position="943"/>
    </location>
</feature>
<evidence type="ECO:0000313" key="4">
    <source>
        <dbReference type="EMBL" id="KEQ62666.1"/>
    </source>
</evidence>